<dbReference type="Pfam" id="PF01498">
    <property type="entry name" value="HTH_Tnp_Tc3_2"/>
    <property type="match status" value="1"/>
</dbReference>
<evidence type="ECO:0000313" key="5">
    <source>
        <dbReference type="Proteomes" id="UP000630445"/>
    </source>
</evidence>
<evidence type="ECO:0000313" key="4">
    <source>
        <dbReference type="EMBL" id="KAF7157414.1"/>
    </source>
</evidence>
<feature type="domain" description="Transposase Tc1-like" evidence="2">
    <location>
        <begin position="95"/>
        <end position="151"/>
    </location>
</feature>
<feature type="compositionally biased region" description="Polar residues" evidence="1">
    <location>
        <begin position="1"/>
        <end position="17"/>
    </location>
</feature>
<dbReference type="GO" id="GO:0015074">
    <property type="term" value="P:DNA integration"/>
    <property type="evidence" value="ECO:0007669"/>
    <property type="project" value="InterPro"/>
</dbReference>
<dbReference type="EMBL" id="JACBAF010002301">
    <property type="protein sequence ID" value="KAF7157414.1"/>
    <property type="molecule type" value="Genomic_DNA"/>
</dbReference>
<dbReference type="InterPro" id="IPR009057">
    <property type="entry name" value="Homeodomain-like_sf"/>
</dbReference>
<dbReference type="InterPro" id="IPR002492">
    <property type="entry name" value="Transposase_Tc1-like"/>
</dbReference>
<evidence type="ECO:0000313" key="3">
    <source>
        <dbReference type="EMBL" id="KAF7114106.1"/>
    </source>
</evidence>
<dbReference type="EMBL" id="JACBAD010002127">
    <property type="protein sequence ID" value="KAF7114106.1"/>
    <property type="molecule type" value="Genomic_DNA"/>
</dbReference>
<dbReference type="GO" id="GO:0003677">
    <property type="term" value="F:DNA binding"/>
    <property type="evidence" value="ECO:0007669"/>
    <property type="project" value="InterPro"/>
</dbReference>
<accession>A0A8H6PNX2</accession>
<feature type="region of interest" description="Disordered" evidence="1">
    <location>
        <begin position="134"/>
        <end position="163"/>
    </location>
</feature>
<dbReference type="Proteomes" id="UP000630445">
    <property type="component" value="Unassembled WGS sequence"/>
</dbReference>
<gene>
    <name evidence="3" type="ORF">CNMCM5793_007086</name>
    <name evidence="4" type="ORF">CNMCM6106_002997</name>
</gene>
<evidence type="ECO:0000313" key="6">
    <source>
        <dbReference type="Proteomes" id="UP000662466"/>
    </source>
</evidence>
<dbReference type="Proteomes" id="UP000662466">
    <property type="component" value="Unassembled WGS sequence"/>
</dbReference>
<organism evidence="4 6">
    <name type="scientific">Aspergillus hiratsukae</name>
    <dbReference type="NCBI Taxonomy" id="1194566"/>
    <lineage>
        <taxon>Eukaryota</taxon>
        <taxon>Fungi</taxon>
        <taxon>Dikarya</taxon>
        <taxon>Ascomycota</taxon>
        <taxon>Pezizomycotina</taxon>
        <taxon>Eurotiomycetes</taxon>
        <taxon>Eurotiomycetidae</taxon>
        <taxon>Eurotiales</taxon>
        <taxon>Aspergillaceae</taxon>
        <taxon>Aspergillus</taxon>
        <taxon>Aspergillus subgen. Fumigati</taxon>
    </lineage>
</organism>
<dbReference type="GO" id="GO:0006313">
    <property type="term" value="P:DNA transposition"/>
    <property type="evidence" value="ECO:0007669"/>
    <property type="project" value="InterPro"/>
</dbReference>
<dbReference type="SUPFAM" id="SSF46689">
    <property type="entry name" value="Homeodomain-like"/>
    <property type="match status" value="1"/>
</dbReference>
<sequence>MSSAKRVSKPPSSTSHRTMQRRPLKDLIDSNRARAGELTPYELGIIHGFNFGGLGLGSREISDELEIPESTVQRILEETPRDRGGPVRLSSRDERTILSALCADPSISYKEIRRKVGVDASDYTIRQCLKKLGYGDRSRKKRPQVTKEAVKPSTRPGQADVVQ</sequence>
<evidence type="ECO:0000259" key="2">
    <source>
        <dbReference type="Pfam" id="PF01498"/>
    </source>
</evidence>
<feature type="region of interest" description="Disordered" evidence="1">
    <location>
        <begin position="1"/>
        <end position="31"/>
    </location>
</feature>
<dbReference type="AlphaFoldDB" id="A0A8H6PNX2"/>
<protein>
    <recommendedName>
        <fullName evidence="2">Transposase Tc1-like domain-containing protein</fullName>
    </recommendedName>
</protein>
<proteinExistence type="predicted"/>
<keyword evidence="5" id="KW-1185">Reference proteome</keyword>
<name>A0A8H6PNX2_9EURO</name>
<reference evidence="4" key="1">
    <citation type="submission" date="2020-06" db="EMBL/GenBank/DDBJ databases">
        <title>Draft genome sequences of strains closely related to Aspergillus parafelis and Aspergillus hiratsukae.</title>
        <authorList>
            <person name="Dos Santos R.A.C."/>
            <person name="Rivero-Menendez O."/>
            <person name="Steenwyk J.L."/>
            <person name="Mead M.E."/>
            <person name="Goldman G.H."/>
            <person name="Alastruey-Izquierdo A."/>
            <person name="Rokas A."/>
        </authorList>
    </citation>
    <scope>NUCLEOTIDE SEQUENCE</scope>
    <source>
        <strain evidence="3">CNM-CM5793</strain>
        <strain evidence="4">CNM-CM6106</strain>
    </source>
</reference>
<evidence type="ECO:0000256" key="1">
    <source>
        <dbReference type="SAM" id="MobiDB-lite"/>
    </source>
</evidence>
<comment type="caution">
    <text evidence="4">The sequence shown here is derived from an EMBL/GenBank/DDBJ whole genome shotgun (WGS) entry which is preliminary data.</text>
</comment>